<dbReference type="InterPro" id="IPR034660">
    <property type="entry name" value="DinB/YfiT-like"/>
</dbReference>
<dbReference type="KEGG" id="atl:Athai_07370"/>
<dbReference type="SUPFAM" id="SSF109854">
    <property type="entry name" value="DinB/YfiT-like putative metalloenzymes"/>
    <property type="match status" value="1"/>
</dbReference>
<dbReference type="EMBL" id="AP023355">
    <property type="protein sequence ID" value="BCJ33234.1"/>
    <property type="molecule type" value="Genomic_DNA"/>
</dbReference>
<dbReference type="RefSeq" id="WP_239156699.1">
    <property type="nucleotide sequence ID" value="NZ_AP023355.1"/>
</dbReference>
<gene>
    <name evidence="1" type="ORF">Athai_07370</name>
</gene>
<sequence length="168" mass="19081">MMEVPDRPDPPHQADEFGMLTAFLTYQRQTFAIKCAGLSTEQLRTRAVPPSDLSLLGLARHLSDVERSWFRFVFDGEDIPPRWDPQARPEVEFAVQDADPDEAFVAWSEECARADEIIAAAGSLDDTGSYQDQVYSLRYILTHLIEEYARHNGHADLLRERLDGRTGD</sequence>
<organism evidence="1 2">
    <name type="scientific">Actinocatenispora thailandica</name>
    <dbReference type="NCBI Taxonomy" id="227318"/>
    <lineage>
        <taxon>Bacteria</taxon>
        <taxon>Bacillati</taxon>
        <taxon>Actinomycetota</taxon>
        <taxon>Actinomycetes</taxon>
        <taxon>Micromonosporales</taxon>
        <taxon>Micromonosporaceae</taxon>
        <taxon>Actinocatenispora</taxon>
    </lineage>
</organism>
<reference evidence="1 2" key="1">
    <citation type="submission" date="2020-08" db="EMBL/GenBank/DDBJ databases">
        <title>Whole genome shotgun sequence of Actinocatenispora thailandica NBRC 105041.</title>
        <authorList>
            <person name="Komaki H."/>
            <person name="Tamura T."/>
        </authorList>
    </citation>
    <scope>NUCLEOTIDE SEQUENCE [LARGE SCALE GENOMIC DNA]</scope>
    <source>
        <strain evidence="1 2">NBRC 105041</strain>
    </source>
</reference>
<keyword evidence="2" id="KW-1185">Reference proteome</keyword>
<dbReference type="AlphaFoldDB" id="A0A7R7DKA4"/>
<name>A0A7R7DKA4_9ACTN</name>
<accession>A0A7R7DKA4</accession>
<dbReference type="Pfam" id="PF04978">
    <property type="entry name" value="MST"/>
    <property type="match status" value="1"/>
</dbReference>
<evidence type="ECO:0000313" key="1">
    <source>
        <dbReference type="EMBL" id="BCJ33234.1"/>
    </source>
</evidence>
<protein>
    <submittedName>
        <fullName evidence="1">Mini-circle uncharacterized 19.1 kDa protein</fullName>
    </submittedName>
</protein>
<dbReference type="InterPro" id="IPR007061">
    <property type="entry name" value="MST-like"/>
</dbReference>
<proteinExistence type="predicted"/>
<dbReference type="Proteomes" id="UP000611640">
    <property type="component" value="Chromosome"/>
</dbReference>
<dbReference type="Gene3D" id="1.20.120.450">
    <property type="entry name" value="dinb family like domain"/>
    <property type="match status" value="1"/>
</dbReference>
<evidence type="ECO:0000313" key="2">
    <source>
        <dbReference type="Proteomes" id="UP000611640"/>
    </source>
</evidence>